<keyword evidence="2" id="KW-1185">Reference proteome</keyword>
<gene>
    <name evidence="1" type="ORF">EV138_6464</name>
</gene>
<keyword evidence="1" id="KW-0560">Oxidoreductase</keyword>
<keyword evidence="1" id="KW-0223">Dioxygenase</keyword>
<name>A0A4R7SYK1_9ACTN</name>
<evidence type="ECO:0000313" key="2">
    <source>
        <dbReference type="Proteomes" id="UP000295151"/>
    </source>
</evidence>
<dbReference type="SUPFAM" id="SSF51197">
    <property type="entry name" value="Clavaminate synthase-like"/>
    <property type="match status" value="1"/>
</dbReference>
<dbReference type="Proteomes" id="UP000295151">
    <property type="component" value="Unassembled WGS sequence"/>
</dbReference>
<sequence length="294" mass="32149">MEETTSLVERYREDGFVVVDGLLPQAIVDQARHGVSRHHAGERDVELPNGLGYLDWRPGDPPGIRVNDYVSLQNEDVHTLVAFPQLAAMAAVLSESPNIRLFHDQIIYKDPAVAIHSAEVTEIGFHTDRAYWQTCSSDQMLTAWVPLTPCSEETGALSFVRGSHRWPGNDNLANFFAPAHGAALREVIAPSGVVPEVVTLELEPGQVSFHHCRTIHGSAPNRSQAARCAITVHFQDAANDYVLPPPGRHSVHVNDLLSRKRLDGTPDYADTFVSPILFEGTAAEAVQLIGLDSA</sequence>
<protein>
    <submittedName>
        <fullName evidence="1">Phytanoyl-CoA dioxygenase PhyH</fullName>
    </submittedName>
</protein>
<proteinExistence type="predicted"/>
<dbReference type="GO" id="GO:0005506">
    <property type="term" value="F:iron ion binding"/>
    <property type="evidence" value="ECO:0007669"/>
    <property type="project" value="UniProtKB-ARBA"/>
</dbReference>
<comment type="caution">
    <text evidence="1">The sequence shown here is derived from an EMBL/GenBank/DDBJ whole genome shotgun (WGS) entry which is preliminary data.</text>
</comment>
<dbReference type="PANTHER" id="PTHR20883:SF48">
    <property type="entry name" value="ECTOINE DIOXYGENASE"/>
    <property type="match status" value="1"/>
</dbReference>
<evidence type="ECO:0000313" key="1">
    <source>
        <dbReference type="EMBL" id="TDU83999.1"/>
    </source>
</evidence>
<accession>A0A4R7SYK1</accession>
<dbReference type="PANTHER" id="PTHR20883">
    <property type="entry name" value="PHYTANOYL-COA DIOXYGENASE DOMAIN CONTAINING 1"/>
    <property type="match status" value="1"/>
</dbReference>
<dbReference type="Pfam" id="PF05721">
    <property type="entry name" value="PhyH"/>
    <property type="match status" value="1"/>
</dbReference>
<reference evidence="1 2" key="1">
    <citation type="submission" date="2019-03" db="EMBL/GenBank/DDBJ databases">
        <title>Genomic Encyclopedia of Type Strains, Phase III (KMG-III): the genomes of soil and plant-associated and newly described type strains.</title>
        <authorList>
            <person name="Whitman W."/>
        </authorList>
    </citation>
    <scope>NUCLEOTIDE SEQUENCE [LARGE SCALE GENOMIC DNA]</scope>
    <source>
        <strain evidence="1 2">VKM Ac-2575</strain>
    </source>
</reference>
<dbReference type="RefSeq" id="WP_133983587.1">
    <property type="nucleotide sequence ID" value="NZ_SOCE01000002.1"/>
</dbReference>
<dbReference type="OrthoDB" id="9814777at2"/>
<dbReference type="Gene3D" id="2.60.120.620">
    <property type="entry name" value="q2cbj1_9rhob like domain"/>
    <property type="match status" value="1"/>
</dbReference>
<dbReference type="InterPro" id="IPR008775">
    <property type="entry name" value="Phytyl_CoA_dOase-like"/>
</dbReference>
<dbReference type="GO" id="GO:0016706">
    <property type="term" value="F:2-oxoglutarate-dependent dioxygenase activity"/>
    <property type="evidence" value="ECO:0007669"/>
    <property type="project" value="UniProtKB-ARBA"/>
</dbReference>
<dbReference type="EMBL" id="SOCE01000002">
    <property type="protein sequence ID" value="TDU83999.1"/>
    <property type="molecule type" value="Genomic_DNA"/>
</dbReference>
<dbReference type="AlphaFoldDB" id="A0A4R7SYK1"/>
<organism evidence="1 2">
    <name type="scientific">Kribbella voronezhensis</name>
    <dbReference type="NCBI Taxonomy" id="2512212"/>
    <lineage>
        <taxon>Bacteria</taxon>
        <taxon>Bacillati</taxon>
        <taxon>Actinomycetota</taxon>
        <taxon>Actinomycetes</taxon>
        <taxon>Propionibacteriales</taxon>
        <taxon>Kribbellaceae</taxon>
        <taxon>Kribbella</taxon>
    </lineage>
</organism>